<evidence type="ECO:0000256" key="1">
    <source>
        <dbReference type="SAM" id="MobiDB-lite"/>
    </source>
</evidence>
<dbReference type="AlphaFoldDB" id="A0A4Y2VRZ0"/>
<sequence length="99" mass="11145">MHRRLPKEVRLLNGDEPVNIHGELNDNASANRKFGFCSRRIIEPIATGTCNDPSCQRRVIGDGPIKADHHRTHQKSKNVLTYPETSHAHIRSVPRDSTA</sequence>
<dbReference type="EMBL" id="BGPR01049593">
    <property type="protein sequence ID" value="GBO26590.1"/>
    <property type="molecule type" value="Genomic_DNA"/>
</dbReference>
<gene>
    <name evidence="2" type="ORF">AVEN_133081_1</name>
</gene>
<organism evidence="2 3">
    <name type="scientific">Araneus ventricosus</name>
    <name type="common">Orbweaver spider</name>
    <name type="synonym">Epeira ventricosa</name>
    <dbReference type="NCBI Taxonomy" id="182803"/>
    <lineage>
        <taxon>Eukaryota</taxon>
        <taxon>Metazoa</taxon>
        <taxon>Ecdysozoa</taxon>
        <taxon>Arthropoda</taxon>
        <taxon>Chelicerata</taxon>
        <taxon>Arachnida</taxon>
        <taxon>Araneae</taxon>
        <taxon>Araneomorphae</taxon>
        <taxon>Entelegynae</taxon>
        <taxon>Araneoidea</taxon>
        <taxon>Araneidae</taxon>
        <taxon>Araneus</taxon>
    </lineage>
</organism>
<protein>
    <submittedName>
        <fullName evidence="2">Uncharacterized protein</fullName>
    </submittedName>
</protein>
<keyword evidence="3" id="KW-1185">Reference proteome</keyword>
<evidence type="ECO:0000313" key="2">
    <source>
        <dbReference type="EMBL" id="GBO26590.1"/>
    </source>
</evidence>
<dbReference type="Proteomes" id="UP000499080">
    <property type="component" value="Unassembled WGS sequence"/>
</dbReference>
<evidence type="ECO:0000313" key="3">
    <source>
        <dbReference type="Proteomes" id="UP000499080"/>
    </source>
</evidence>
<proteinExistence type="predicted"/>
<accession>A0A4Y2VRZ0</accession>
<name>A0A4Y2VRZ0_ARAVE</name>
<reference evidence="2 3" key="1">
    <citation type="journal article" date="2019" name="Sci. Rep.">
        <title>Orb-weaving spider Araneus ventricosus genome elucidates the spidroin gene catalogue.</title>
        <authorList>
            <person name="Kono N."/>
            <person name="Nakamura H."/>
            <person name="Ohtoshi R."/>
            <person name="Moran D.A.P."/>
            <person name="Shinohara A."/>
            <person name="Yoshida Y."/>
            <person name="Fujiwara M."/>
            <person name="Mori M."/>
            <person name="Tomita M."/>
            <person name="Arakawa K."/>
        </authorList>
    </citation>
    <scope>NUCLEOTIDE SEQUENCE [LARGE SCALE GENOMIC DNA]</scope>
</reference>
<feature type="region of interest" description="Disordered" evidence="1">
    <location>
        <begin position="61"/>
        <end position="99"/>
    </location>
</feature>
<comment type="caution">
    <text evidence="2">The sequence shown here is derived from an EMBL/GenBank/DDBJ whole genome shotgun (WGS) entry which is preliminary data.</text>
</comment>